<reference evidence="1" key="1">
    <citation type="submission" date="2023-06" db="EMBL/GenBank/DDBJ databases">
        <title>Genome sequence of Methanosarcinaceae archaeon Ag5.</title>
        <authorList>
            <person name="Protasov E."/>
            <person name="Platt K."/>
            <person name="Poehlein A."/>
            <person name="Daniel R."/>
            <person name="Brune A."/>
        </authorList>
    </citation>
    <scope>NUCLEOTIDE SEQUENCE</scope>
    <source>
        <strain evidence="1">Ag5</strain>
    </source>
</reference>
<accession>A0AAE4MK53</accession>
<evidence type="ECO:0000313" key="1">
    <source>
        <dbReference type="EMBL" id="MDV0447305.1"/>
    </source>
</evidence>
<sequence length="195" mass="23084">MTNEIRNEIRKVDETKEKLVFIYAMDGGAMNKASYFFKRSLTPSKIECPLYSVTHDAKGIKPEVVDFMKRFGVPYEILYQNEFIQKYEGFEIFGKFKIAEAHFPSVYIILGDERAERDIYELIQPKYFQKCESLSCFGKVLKRKYTQFHELGPEEFRAQSKKAQDFETDEDAEKKQKIEKAHEKIVEMEKQIEKE</sequence>
<dbReference type="EMBL" id="JAWDKD010000018">
    <property type="protein sequence ID" value="MDV0447305.1"/>
    <property type="molecule type" value="Genomic_DNA"/>
</dbReference>
<dbReference type="Proteomes" id="UP001271789">
    <property type="component" value="Unassembled WGS sequence"/>
</dbReference>
<evidence type="ECO:0000313" key="2">
    <source>
        <dbReference type="Proteomes" id="UP001271789"/>
    </source>
</evidence>
<organism evidence="1 2">
    <name type="scientific">Methanolapillus africanus</name>
    <dbReference type="NCBI Taxonomy" id="3028297"/>
    <lineage>
        <taxon>Archaea</taxon>
        <taxon>Methanobacteriati</taxon>
        <taxon>Methanobacteriota</taxon>
        <taxon>Stenosarchaea group</taxon>
        <taxon>Methanomicrobia</taxon>
        <taxon>Methanosarcinales</taxon>
        <taxon>Methanosarcinaceae</taxon>
        <taxon>Methanolapillus</taxon>
    </lineage>
</organism>
<dbReference type="RefSeq" id="WP_338099727.1">
    <property type="nucleotide sequence ID" value="NZ_JAWDKD010000018.1"/>
</dbReference>
<proteinExistence type="predicted"/>
<dbReference type="AlphaFoldDB" id="A0AAE4MK53"/>
<gene>
    <name evidence="1" type="ORF">MsAg5_11890</name>
</gene>
<keyword evidence="2" id="KW-1185">Reference proteome</keyword>
<comment type="caution">
    <text evidence="1">The sequence shown here is derived from an EMBL/GenBank/DDBJ whole genome shotgun (WGS) entry which is preliminary data.</text>
</comment>
<protein>
    <submittedName>
        <fullName evidence="1">Uncharacterized protein</fullName>
    </submittedName>
</protein>
<name>A0AAE4MK53_9EURY</name>